<protein>
    <recommendedName>
        <fullName evidence="5">NurA domain-containing protein</fullName>
    </recommendedName>
</protein>
<sequence length="338" mass="39862">MDKKATLDEWRELYKVASEVKELRPWEHLWDMDLITILHPAMSEPVYCSVMGKSGECFCIASYYGFEAFNRLMAMIQRDDIPPEQVIRFQEDNVIICFFGDREELFKEELQIIKDLGLKFRGKNNWIYFRSFKKGYSPYILDEDEVLKETEILKNLYMALQAYLEGKIKVNFEKGVTLLRRYDEETKQWLNCEAPLFSVPPAYKKVFLKDEVSISRLNKQQTINSILELDIAYVQGSIKDKKYERPLSIRICVLADSRTGIVLDQKLLSPKDDEISEILRMIIDYILQTGKPKRVYVRDEYIRSIIEDICNNINIELKIRGRLNAIDNFIKILEQRGF</sequence>
<evidence type="ECO:0000313" key="3">
    <source>
        <dbReference type="EMBL" id="SHF52488.1"/>
    </source>
</evidence>
<dbReference type="OrthoDB" id="9801392at2"/>
<dbReference type="RefSeq" id="WP_073345008.1">
    <property type="nucleotide sequence ID" value="NZ_FQVH01000027.1"/>
</dbReference>
<dbReference type="Pfam" id="PF23988">
    <property type="entry name" value="DUF7309"/>
    <property type="match status" value="1"/>
</dbReference>
<dbReference type="Pfam" id="PF22007">
    <property type="entry name" value="DUF6930"/>
    <property type="match status" value="1"/>
</dbReference>
<feature type="domain" description="DUF6930" evidence="1">
    <location>
        <begin position="214"/>
        <end position="331"/>
    </location>
</feature>
<evidence type="ECO:0000259" key="1">
    <source>
        <dbReference type="Pfam" id="PF22007"/>
    </source>
</evidence>
<proteinExistence type="predicted"/>
<gene>
    <name evidence="3" type="ORF">SAMN02746089_02092</name>
</gene>
<dbReference type="AlphaFoldDB" id="A0A1M5CCL9"/>
<feature type="domain" description="DUF7309" evidence="2">
    <location>
        <begin position="10"/>
        <end position="180"/>
    </location>
</feature>
<dbReference type="InterPro" id="IPR055733">
    <property type="entry name" value="DUF7309"/>
</dbReference>
<dbReference type="EMBL" id="FQVH01000027">
    <property type="protein sequence ID" value="SHF52488.1"/>
    <property type="molecule type" value="Genomic_DNA"/>
</dbReference>
<dbReference type="STRING" id="1121256.SAMN02746089_02092"/>
<organism evidence="3 4">
    <name type="scientific">Caldanaerobius fijiensis DSM 17918</name>
    <dbReference type="NCBI Taxonomy" id="1121256"/>
    <lineage>
        <taxon>Bacteria</taxon>
        <taxon>Bacillati</taxon>
        <taxon>Bacillota</taxon>
        <taxon>Clostridia</taxon>
        <taxon>Thermoanaerobacterales</taxon>
        <taxon>Thermoanaerobacteraceae</taxon>
        <taxon>Caldanaerobius</taxon>
    </lineage>
</organism>
<dbReference type="InterPro" id="IPR054216">
    <property type="entry name" value="DUF6930"/>
</dbReference>
<evidence type="ECO:0000259" key="2">
    <source>
        <dbReference type="Pfam" id="PF23988"/>
    </source>
</evidence>
<accession>A0A1M5CCL9</accession>
<name>A0A1M5CCL9_9THEO</name>
<keyword evidence="4" id="KW-1185">Reference proteome</keyword>
<dbReference type="Proteomes" id="UP000184088">
    <property type="component" value="Unassembled WGS sequence"/>
</dbReference>
<reference evidence="3 4" key="1">
    <citation type="submission" date="2016-11" db="EMBL/GenBank/DDBJ databases">
        <authorList>
            <person name="Jaros S."/>
            <person name="Januszkiewicz K."/>
            <person name="Wedrychowicz H."/>
        </authorList>
    </citation>
    <scope>NUCLEOTIDE SEQUENCE [LARGE SCALE GENOMIC DNA]</scope>
    <source>
        <strain evidence="3 4">DSM 17918</strain>
    </source>
</reference>
<evidence type="ECO:0000313" key="4">
    <source>
        <dbReference type="Proteomes" id="UP000184088"/>
    </source>
</evidence>
<evidence type="ECO:0008006" key="5">
    <source>
        <dbReference type="Google" id="ProtNLM"/>
    </source>
</evidence>